<dbReference type="GO" id="GO:0006811">
    <property type="term" value="P:monoatomic ion transport"/>
    <property type="evidence" value="ECO:0007669"/>
    <property type="project" value="UniProtKB-KW"/>
</dbReference>
<dbReference type="Proteomes" id="UP000003973">
    <property type="component" value="Unassembled WGS sequence"/>
</dbReference>
<evidence type="ECO:0000256" key="2">
    <source>
        <dbReference type="ARBA" id="ARBA00022692"/>
    </source>
</evidence>
<feature type="region of interest" description="Disordered" evidence="6">
    <location>
        <begin position="1"/>
        <end position="22"/>
    </location>
</feature>
<dbReference type="EMBL" id="ACDP02000006">
    <property type="protein sequence ID" value="EEO28257.1"/>
    <property type="molecule type" value="Genomic_DNA"/>
</dbReference>
<dbReference type="GO" id="GO:0015288">
    <property type="term" value="F:porin activity"/>
    <property type="evidence" value="ECO:0007669"/>
    <property type="project" value="InterPro"/>
</dbReference>
<dbReference type="HOGENOM" id="CLU_2539346_0_0_4"/>
<dbReference type="Pfam" id="PF13609">
    <property type="entry name" value="Porin_4"/>
    <property type="match status" value="1"/>
</dbReference>
<keyword evidence="5" id="KW-0472">Membrane</keyword>
<keyword evidence="2" id="KW-0812">Transmembrane</keyword>
<organism evidence="8 9">
    <name type="scientific">Oxalobacter paraformigenes</name>
    <dbReference type="NCBI Taxonomy" id="556268"/>
    <lineage>
        <taxon>Bacteria</taxon>
        <taxon>Pseudomonadati</taxon>
        <taxon>Pseudomonadota</taxon>
        <taxon>Betaproteobacteria</taxon>
        <taxon>Burkholderiales</taxon>
        <taxon>Oxalobacteraceae</taxon>
        <taxon>Oxalobacter</taxon>
    </lineage>
</organism>
<evidence type="ECO:0000259" key="7">
    <source>
        <dbReference type="Pfam" id="PF13609"/>
    </source>
</evidence>
<keyword evidence="5" id="KW-0998">Cell outer membrane</keyword>
<gene>
    <name evidence="8" type="ORF">OFAG_01410</name>
</gene>
<keyword evidence="4" id="KW-0406">Ion transport</keyword>
<keyword evidence="3" id="KW-0732">Signal</keyword>
<evidence type="ECO:0000313" key="9">
    <source>
        <dbReference type="Proteomes" id="UP000003973"/>
    </source>
</evidence>
<sequence length="83" mass="9153">MGENTNNRLGFTGNEDLGGGLKTTFQLESRNGTEATKVDWEGASNVGLAGDWRSIRFGRMSEISNEYIQFLDPFFQNGIGSMI</sequence>
<evidence type="ECO:0000256" key="4">
    <source>
        <dbReference type="ARBA" id="ARBA00023065"/>
    </source>
</evidence>
<dbReference type="RefSeq" id="WP_005877821.1">
    <property type="nucleotide sequence ID" value="NZ_CABMNL010000001.1"/>
</dbReference>
<evidence type="ECO:0000256" key="3">
    <source>
        <dbReference type="ARBA" id="ARBA00022729"/>
    </source>
</evidence>
<reference evidence="8" key="1">
    <citation type="submission" date="2011-10" db="EMBL/GenBank/DDBJ databases">
        <title>The Genome Sequence of Oxalobacter formigenes HOxBLS.</title>
        <authorList>
            <consortium name="The Broad Institute Genome Sequencing Platform"/>
            <person name="Earl A."/>
            <person name="Ward D."/>
            <person name="Feldgarden M."/>
            <person name="Gevers D."/>
            <person name="Allison M.J."/>
            <person name="Humphrey S."/>
            <person name="Young S.K."/>
            <person name="Zeng Q."/>
            <person name="Gargeya S."/>
            <person name="Fitzgerald M."/>
            <person name="Haas B."/>
            <person name="Abouelleil A."/>
            <person name="Alvarado L."/>
            <person name="Arachchi H.M."/>
            <person name="Berlin A."/>
            <person name="Brown A."/>
            <person name="Chapman S.B."/>
            <person name="Chen Z."/>
            <person name="Dunbar C."/>
            <person name="Freedman E."/>
            <person name="Gearin G."/>
            <person name="Goldberg J."/>
            <person name="Griggs A."/>
            <person name="Gujja S."/>
            <person name="Heiman D."/>
            <person name="Howarth C."/>
            <person name="Larson L."/>
            <person name="Lui A."/>
            <person name="MacDonald P.J.P."/>
            <person name="Montmayeur A."/>
            <person name="Murphy C."/>
            <person name="Neiman D."/>
            <person name="Pearson M."/>
            <person name="Priest M."/>
            <person name="Roberts A."/>
            <person name="Saif S."/>
            <person name="Shea T."/>
            <person name="Shenoy N."/>
            <person name="Sisk P."/>
            <person name="Stolte C."/>
            <person name="Sykes S."/>
            <person name="Wortman J."/>
            <person name="Nusbaum C."/>
            <person name="Birren B."/>
        </authorList>
    </citation>
    <scope>NUCLEOTIDE SEQUENCE [LARGE SCALE GENOMIC DNA]</scope>
    <source>
        <strain evidence="8">HOxBLS</strain>
    </source>
</reference>
<feature type="domain" description="Porin" evidence="7">
    <location>
        <begin position="4"/>
        <end position="82"/>
    </location>
</feature>
<dbReference type="AlphaFoldDB" id="C3X4X1"/>
<dbReference type="PRINTS" id="PR00184">
    <property type="entry name" value="NEISSPPORIN"/>
</dbReference>
<evidence type="ECO:0000256" key="5">
    <source>
        <dbReference type="ARBA" id="ARBA00023237"/>
    </source>
</evidence>
<protein>
    <recommendedName>
        <fullName evidence="7">Porin domain-containing protein</fullName>
    </recommendedName>
</protein>
<dbReference type="InterPro" id="IPR033900">
    <property type="entry name" value="Gram_neg_porin_domain"/>
</dbReference>
<dbReference type="InterPro" id="IPR023614">
    <property type="entry name" value="Porin_dom_sf"/>
</dbReference>
<dbReference type="Gene3D" id="2.40.160.10">
    <property type="entry name" value="Porin"/>
    <property type="match status" value="1"/>
</dbReference>
<evidence type="ECO:0000256" key="6">
    <source>
        <dbReference type="SAM" id="MobiDB-lite"/>
    </source>
</evidence>
<dbReference type="InterPro" id="IPR002299">
    <property type="entry name" value="Porin_Neis"/>
</dbReference>
<dbReference type="SUPFAM" id="SSF56935">
    <property type="entry name" value="Porins"/>
    <property type="match status" value="1"/>
</dbReference>
<accession>C3X4X1</accession>
<keyword evidence="1" id="KW-0813">Transport</keyword>
<proteinExistence type="predicted"/>
<name>C3X4X1_9BURK</name>
<dbReference type="GO" id="GO:0016020">
    <property type="term" value="C:membrane"/>
    <property type="evidence" value="ECO:0007669"/>
    <property type="project" value="InterPro"/>
</dbReference>
<evidence type="ECO:0000313" key="8">
    <source>
        <dbReference type="EMBL" id="EEO28257.1"/>
    </source>
</evidence>
<comment type="caution">
    <text evidence="8">The sequence shown here is derived from an EMBL/GenBank/DDBJ whole genome shotgun (WGS) entry which is preliminary data.</text>
</comment>
<evidence type="ECO:0000256" key="1">
    <source>
        <dbReference type="ARBA" id="ARBA00022448"/>
    </source>
</evidence>
<keyword evidence="9" id="KW-1185">Reference proteome</keyword>